<organism evidence="1 2">
    <name type="scientific">Ladona fulva</name>
    <name type="common">Scarce chaser dragonfly</name>
    <name type="synonym">Libellula fulva</name>
    <dbReference type="NCBI Taxonomy" id="123851"/>
    <lineage>
        <taxon>Eukaryota</taxon>
        <taxon>Metazoa</taxon>
        <taxon>Ecdysozoa</taxon>
        <taxon>Arthropoda</taxon>
        <taxon>Hexapoda</taxon>
        <taxon>Insecta</taxon>
        <taxon>Pterygota</taxon>
        <taxon>Palaeoptera</taxon>
        <taxon>Odonata</taxon>
        <taxon>Epiprocta</taxon>
        <taxon>Anisoptera</taxon>
        <taxon>Libelluloidea</taxon>
        <taxon>Libellulidae</taxon>
        <taxon>Ladona</taxon>
    </lineage>
</organism>
<accession>A0A8K0KPZ4</accession>
<protein>
    <recommendedName>
        <fullName evidence="3">Craniofacial development protein 2-like</fullName>
    </recommendedName>
</protein>
<dbReference type="InterPro" id="IPR036691">
    <property type="entry name" value="Endo/exonu/phosph_ase_sf"/>
</dbReference>
<dbReference type="SUPFAM" id="SSF56219">
    <property type="entry name" value="DNase I-like"/>
    <property type="match status" value="1"/>
</dbReference>
<dbReference type="EMBL" id="KZ309204">
    <property type="protein sequence ID" value="KAG8237675.1"/>
    <property type="molecule type" value="Genomic_DNA"/>
</dbReference>
<evidence type="ECO:0000313" key="1">
    <source>
        <dbReference type="EMBL" id="KAG8237675.1"/>
    </source>
</evidence>
<name>A0A8K0KPZ4_LADFU</name>
<sequence>MSIRIKLGTAVINVATCYVPQTGCSEEEKDEFWEKLDEFIRTIAPDEHILIRGDLNSHMGLDGNAMGEEASA</sequence>
<dbReference type="OrthoDB" id="418748at2759"/>
<dbReference type="Gene3D" id="3.60.10.10">
    <property type="entry name" value="Endonuclease/exonuclease/phosphatase"/>
    <property type="match status" value="1"/>
</dbReference>
<comment type="caution">
    <text evidence="1">The sequence shown here is derived from an EMBL/GenBank/DDBJ whole genome shotgun (WGS) entry which is preliminary data.</text>
</comment>
<proteinExistence type="predicted"/>
<keyword evidence="2" id="KW-1185">Reference proteome</keyword>
<reference evidence="1" key="1">
    <citation type="submission" date="2013-04" db="EMBL/GenBank/DDBJ databases">
        <authorList>
            <person name="Qu J."/>
            <person name="Murali S.C."/>
            <person name="Bandaranaike D."/>
            <person name="Bellair M."/>
            <person name="Blankenburg K."/>
            <person name="Chao H."/>
            <person name="Dinh H."/>
            <person name="Doddapaneni H."/>
            <person name="Downs B."/>
            <person name="Dugan-Rocha S."/>
            <person name="Elkadiri S."/>
            <person name="Gnanaolivu R.D."/>
            <person name="Hernandez B."/>
            <person name="Javaid M."/>
            <person name="Jayaseelan J.C."/>
            <person name="Lee S."/>
            <person name="Li M."/>
            <person name="Ming W."/>
            <person name="Munidasa M."/>
            <person name="Muniz J."/>
            <person name="Nguyen L."/>
            <person name="Ongeri F."/>
            <person name="Osuji N."/>
            <person name="Pu L.-L."/>
            <person name="Puazo M."/>
            <person name="Qu C."/>
            <person name="Quiroz J."/>
            <person name="Raj R."/>
            <person name="Weissenberger G."/>
            <person name="Xin Y."/>
            <person name="Zou X."/>
            <person name="Han Y."/>
            <person name="Richards S."/>
            <person name="Worley K."/>
            <person name="Muzny D."/>
            <person name="Gibbs R."/>
        </authorList>
    </citation>
    <scope>NUCLEOTIDE SEQUENCE</scope>
    <source>
        <strain evidence="1">Sampled in the wild</strain>
    </source>
</reference>
<gene>
    <name evidence="1" type="ORF">J437_LFUL015558</name>
</gene>
<dbReference type="AlphaFoldDB" id="A0A8K0KPZ4"/>
<reference evidence="1" key="2">
    <citation type="submission" date="2017-10" db="EMBL/GenBank/DDBJ databases">
        <title>Ladona fulva Genome sequencing and assembly.</title>
        <authorList>
            <person name="Murali S."/>
            <person name="Richards S."/>
            <person name="Bandaranaike D."/>
            <person name="Bellair M."/>
            <person name="Blankenburg K."/>
            <person name="Chao H."/>
            <person name="Dinh H."/>
            <person name="Doddapaneni H."/>
            <person name="Dugan-Rocha S."/>
            <person name="Elkadiri S."/>
            <person name="Gnanaolivu R."/>
            <person name="Hernandez B."/>
            <person name="Skinner E."/>
            <person name="Javaid M."/>
            <person name="Lee S."/>
            <person name="Li M."/>
            <person name="Ming W."/>
            <person name="Munidasa M."/>
            <person name="Muniz J."/>
            <person name="Nguyen L."/>
            <person name="Hughes D."/>
            <person name="Osuji N."/>
            <person name="Pu L.-L."/>
            <person name="Puazo M."/>
            <person name="Qu C."/>
            <person name="Quiroz J."/>
            <person name="Raj R."/>
            <person name="Weissenberger G."/>
            <person name="Xin Y."/>
            <person name="Zou X."/>
            <person name="Han Y."/>
            <person name="Worley K."/>
            <person name="Muzny D."/>
            <person name="Gibbs R."/>
        </authorList>
    </citation>
    <scope>NUCLEOTIDE SEQUENCE</scope>
    <source>
        <strain evidence="1">Sampled in the wild</strain>
    </source>
</reference>
<dbReference type="Proteomes" id="UP000792457">
    <property type="component" value="Unassembled WGS sequence"/>
</dbReference>
<evidence type="ECO:0008006" key="3">
    <source>
        <dbReference type="Google" id="ProtNLM"/>
    </source>
</evidence>
<evidence type="ECO:0000313" key="2">
    <source>
        <dbReference type="Proteomes" id="UP000792457"/>
    </source>
</evidence>